<comment type="caution">
    <text evidence="2">The sequence shown here is derived from an EMBL/GenBank/DDBJ whole genome shotgun (WGS) entry which is preliminary data.</text>
</comment>
<sequence length="356" mass="37396">MNVHFQLLLAGLVIGTLAGCAIPRSWTTITSFPAAPTELMAPPGFAVEVLVEGLNGPTQMIVGPDGRLWVAQLNRGENDGKGEVLAVNLETGGRRVLLEGLFKPTGIAVRAGQLWIAAGRDLLAAPIGADASVGPPEPVLTDLPFNGRSNGTLTVTPHGEIVYATTGARLGNVAAPGSATLWALTPQAPTHPRALATGLKGAYGHAIDAQGRIWTTEIGDDPIDDGYPPDELNLVVAGADFGWPQCAGNRQPVRRYGGTGERCATTRAPVTLFPPGATPTSVAVAPWDETILLVALWNRGEVVQVKVTFDGDNARGEPAPFLNGLRNPQHLLVWRDGSLLISDFAVGAVYRLKRNG</sequence>
<dbReference type="Gene3D" id="2.120.10.30">
    <property type="entry name" value="TolB, C-terminal domain"/>
    <property type="match status" value="1"/>
</dbReference>
<evidence type="ECO:0000259" key="1">
    <source>
        <dbReference type="Pfam" id="PF07995"/>
    </source>
</evidence>
<dbReference type="InterPro" id="IPR011041">
    <property type="entry name" value="Quinoprot_gluc/sorb_DH_b-prop"/>
</dbReference>
<dbReference type="PANTHER" id="PTHR33546">
    <property type="entry name" value="LARGE, MULTIFUNCTIONAL SECRETED PROTEIN-RELATED"/>
    <property type="match status" value="1"/>
</dbReference>
<organism evidence="2">
    <name type="scientific">Caldilinea aerophila</name>
    <dbReference type="NCBI Taxonomy" id="133453"/>
    <lineage>
        <taxon>Bacteria</taxon>
        <taxon>Bacillati</taxon>
        <taxon>Chloroflexota</taxon>
        <taxon>Caldilineae</taxon>
        <taxon>Caldilineales</taxon>
        <taxon>Caldilineaceae</taxon>
        <taxon>Caldilinea</taxon>
    </lineage>
</organism>
<proteinExistence type="predicted"/>
<dbReference type="PANTHER" id="PTHR33546:SF1">
    <property type="entry name" value="LARGE, MULTIFUNCTIONAL SECRETED PROTEIN"/>
    <property type="match status" value="1"/>
</dbReference>
<dbReference type="SUPFAM" id="SSF50952">
    <property type="entry name" value="Soluble quinoprotein glucose dehydrogenase"/>
    <property type="match status" value="1"/>
</dbReference>
<protein>
    <submittedName>
        <fullName evidence="2">Glucose sorbosone dehydrogenase</fullName>
    </submittedName>
</protein>
<dbReference type="InterPro" id="IPR012938">
    <property type="entry name" value="Glc/Sorbosone_DH"/>
</dbReference>
<dbReference type="Pfam" id="PF07995">
    <property type="entry name" value="GSDH"/>
    <property type="match status" value="1"/>
</dbReference>
<accession>A0A7C1FIF1</accession>
<reference evidence="2" key="1">
    <citation type="journal article" date="2020" name="mSystems">
        <title>Genome- and Community-Level Interaction Insights into Carbon Utilization and Element Cycling Functions of Hydrothermarchaeota in Hydrothermal Sediment.</title>
        <authorList>
            <person name="Zhou Z."/>
            <person name="Liu Y."/>
            <person name="Xu W."/>
            <person name="Pan J."/>
            <person name="Luo Z.H."/>
            <person name="Li M."/>
        </authorList>
    </citation>
    <scope>NUCLEOTIDE SEQUENCE [LARGE SCALE GENOMIC DNA]</scope>
    <source>
        <strain evidence="2">SpSt-289</strain>
    </source>
</reference>
<gene>
    <name evidence="2" type="ORF">ENQ20_19960</name>
</gene>
<feature type="domain" description="Glucose/Sorbosone dehydrogenase" evidence="1">
    <location>
        <begin position="193"/>
        <end position="296"/>
    </location>
</feature>
<name>A0A7C1FIF1_9CHLR</name>
<dbReference type="InterPro" id="IPR011042">
    <property type="entry name" value="6-blade_b-propeller_TolB-like"/>
</dbReference>
<evidence type="ECO:0000313" key="2">
    <source>
        <dbReference type="EMBL" id="HDX33732.1"/>
    </source>
</evidence>
<dbReference type="EMBL" id="DSMG01000199">
    <property type="protein sequence ID" value="HDX33732.1"/>
    <property type="molecule type" value="Genomic_DNA"/>
</dbReference>
<dbReference type="AlphaFoldDB" id="A0A7C1FIF1"/>